<dbReference type="Proteomes" id="UP000294850">
    <property type="component" value="Unassembled WGS sequence"/>
</dbReference>
<evidence type="ECO:0000313" key="2">
    <source>
        <dbReference type="Proteomes" id="UP000294850"/>
    </source>
</evidence>
<organism evidence="1 2">
    <name type="scientific">Dyadobacter psychrotolerans</name>
    <dbReference type="NCBI Taxonomy" id="2541721"/>
    <lineage>
        <taxon>Bacteria</taxon>
        <taxon>Pseudomonadati</taxon>
        <taxon>Bacteroidota</taxon>
        <taxon>Cytophagia</taxon>
        <taxon>Cytophagales</taxon>
        <taxon>Spirosomataceae</taxon>
        <taxon>Dyadobacter</taxon>
    </lineage>
</organism>
<evidence type="ECO:0000313" key="1">
    <source>
        <dbReference type="EMBL" id="TDE17703.1"/>
    </source>
</evidence>
<dbReference type="AlphaFoldDB" id="A0A4R5E1L0"/>
<dbReference type="RefSeq" id="WP_131957569.1">
    <property type="nucleotide sequence ID" value="NZ_SMFL01000002.1"/>
</dbReference>
<comment type="caution">
    <text evidence="1">The sequence shown here is derived from an EMBL/GenBank/DDBJ whole genome shotgun (WGS) entry which is preliminary data.</text>
</comment>
<accession>A0A4R5E1L0</accession>
<proteinExistence type="predicted"/>
<keyword evidence="2" id="KW-1185">Reference proteome</keyword>
<reference evidence="1 2" key="1">
    <citation type="submission" date="2019-03" db="EMBL/GenBank/DDBJ databases">
        <title>Dyadobacter AR-3-6 sp. nov., isolated from arctic soil.</title>
        <authorList>
            <person name="Chaudhary D.K."/>
        </authorList>
    </citation>
    <scope>NUCLEOTIDE SEQUENCE [LARGE SCALE GENOMIC DNA]</scope>
    <source>
        <strain evidence="1 2">AR-3-6</strain>
    </source>
</reference>
<gene>
    <name evidence="1" type="ORF">E0F88_07380</name>
</gene>
<name>A0A4R5E1L0_9BACT</name>
<dbReference type="EMBL" id="SMFL01000002">
    <property type="protein sequence ID" value="TDE17703.1"/>
    <property type="molecule type" value="Genomic_DNA"/>
</dbReference>
<protein>
    <submittedName>
        <fullName evidence="1">Uncharacterized protein</fullName>
    </submittedName>
</protein>
<sequence length="91" mass="10149">MIHYLKFSTQAAMNTAMAPYKDADGRFIQAHGRSIDVVGQIVIPAVIDILTLAVITLPITKSGWHVNWTGDLPENLVQYEVIPETPYRVNL</sequence>